<evidence type="ECO:0000256" key="6">
    <source>
        <dbReference type="ARBA" id="ARBA00022918"/>
    </source>
</evidence>
<reference evidence="8 9" key="1">
    <citation type="journal article" date="2014" name="Am. J. Bot.">
        <title>Genome assembly and annotation for red clover (Trifolium pratense; Fabaceae).</title>
        <authorList>
            <person name="Istvanek J."/>
            <person name="Jaros M."/>
            <person name="Krenek A."/>
            <person name="Repkova J."/>
        </authorList>
    </citation>
    <scope>NUCLEOTIDE SEQUENCE [LARGE SCALE GENOMIC DNA]</scope>
    <source>
        <strain evidence="9">cv. Tatra</strain>
        <tissue evidence="8">Young leaves</tissue>
    </source>
</reference>
<protein>
    <recommendedName>
        <fullName evidence="7">Reverse transcriptase RNase H-like domain-containing protein</fullName>
    </recommendedName>
</protein>
<feature type="domain" description="Reverse transcriptase RNase H-like" evidence="7">
    <location>
        <begin position="3"/>
        <end position="25"/>
    </location>
</feature>
<keyword evidence="6" id="KW-0695">RNA-directed DNA polymerase</keyword>
<comment type="caution">
    <text evidence="8">The sequence shown here is derived from an EMBL/GenBank/DDBJ whole genome shotgun (WGS) entry which is preliminary data.</text>
</comment>
<dbReference type="Pfam" id="PF17917">
    <property type="entry name" value="RT_RNaseH"/>
    <property type="match status" value="1"/>
</dbReference>
<evidence type="ECO:0000256" key="5">
    <source>
        <dbReference type="ARBA" id="ARBA00022801"/>
    </source>
</evidence>
<keyword evidence="2" id="KW-0548">Nucleotidyltransferase</keyword>
<evidence type="ECO:0000256" key="1">
    <source>
        <dbReference type="ARBA" id="ARBA00022679"/>
    </source>
</evidence>
<sequence length="26" mass="2770">MPDFTKEFVVETDVSGKGIGAVLMQA</sequence>
<evidence type="ECO:0000313" key="8">
    <source>
        <dbReference type="EMBL" id="PNX70079.1"/>
    </source>
</evidence>
<dbReference type="Proteomes" id="UP000236291">
    <property type="component" value="Unassembled WGS sequence"/>
</dbReference>
<evidence type="ECO:0000256" key="2">
    <source>
        <dbReference type="ARBA" id="ARBA00022695"/>
    </source>
</evidence>
<evidence type="ECO:0000313" key="9">
    <source>
        <dbReference type="Proteomes" id="UP000236291"/>
    </source>
</evidence>
<gene>
    <name evidence="8" type="ORF">L195_g064719</name>
</gene>
<evidence type="ECO:0000259" key="7">
    <source>
        <dbReference type="Pfam" id="PF17917"/>
    </source>
</evidence>
<name>A0A2K3KUW1_TRIPR</name>
<keyword evidence="3" id="KW-0540">Nuclease</keyword>
<organism evidence="8 9">
    <name type="scientific">Trifolium pratense</name>
    <name type="common">Red clover</name>
    <dbReference type="NCBI Taxonomy" id="57577"/>
    <lineage>
        <taxon>Eukaryota</taxon>
        <taxon>Viridiplantae</taxon>
        <taxon>Streptophyta</taxon>
        <taxon>Embryophyta</taxon>
        <taxon>Tracheophyta</taxon>
        <taxon>Spermatophyta</taxon>
        <taxon>Magnoliopsida</taxon>
        <taxon>eudicotyledons</taxon>
        <taxon>Gunneridae</taxon>
        <taxon>Pentapetalae</taxon>
        <taxon>rosids</taxon>
        <taxon>fabids</taxon>
        <taxon>Fabales</taxon>
        <taxon>Fabaceae</taxon>
        <taxon>Papilionoideae</taxon>
        <taxon>50 kb inversion clade</taxon>
        <taxon>NPAAA clade</taxon>
        <taxon>Hologalegina</taxon>
        <taxon>IRL clade</taxon>
        <taxon>Trifolieae</taxon>
        <taxon>Trifolium</taxon>
    </lineage>
</organism>
<reference evidence="8 9" key="2">
    <citation type="journal article" date="2017" name="Front. Plant Sci.">
        <title>Gene Classification and Mining of Molecular Markers Useful in Red Clover (Trifolium pratense) Breeding.</title>
        <authorList>
            <person name="Istvanek J."/>
            <person name="Dluhosova J."/>
            <person name="Dluhos P."/>
            <person name="Patkova L."/>
            <person name="Nedelnik J."/>
            <person name="Repkova J."/>
        </authorList>
    </citation>
    <scope>NUCLEOTIDE SEQUENCE [LARGE SCALE GENOMIC DNA]</scope>
    <source>
        <strain evidence="9">cv. Tatra</strain>
        <tissue evidence="8">Young leaves</tissue>
    </source>
</reference>
<proteinExistence type="predicted"/>
<dbReference type="EMBL" id="ASHM01264586">
    <property type="protein sequence ID" value="PNX70079.1"/>
    <property type="molecule type" value="Genomic_DNA"/>
</dbReference>
<dbReference type="InterPro" id="IPR041373">
    <property type="entry name" value="RT_RNaseH"/>
</dbReference>
<keyword evidence="4" id="KW-0255">Endonuclease</keyword>
<evidence type="ECO:0000256" key="3">
    <source>
        <dbReference type="ARBA" id="ARBA00022722"/>
    </source>
</evidence>
<accession>A0A2K3KUW1</accession>
<keyword evidence="5" id="KW-0378">Hydrolase</keyword>
<dbReference type="AlphaFoldDB" id="A0A2K3KUW1"/>
<evidence type="ECO:0000256" key="4">
    <source>
        <dbReference type="ARBA" id="ARBA00022759"/>
    </source>
</evidence>
<feature type="non-terminal residue" evidence="8">
    <location>
        <position position="26"/>
    </location>
</feature>
<keyword evidence="1" id="KW-0808">Transferase</keyword>